<dbReference type="EMBL" id="GGFL01006885">
    <property type="protein sequence ID" value="MBW71063.1"/>
    <property type="molecule type" value="Transcribed_RNA"/>
</dbReference>
<accession>A0A2M4D0G3</accession>
<sequence length="88" mass="10097">MALTMMMVLLLLLLLLLLVVVRTLRWLVAGGQVWTLAIHRARMEGGRWTERVAWRWADERVEPPDTDDHLATTTATTIAGIYIVRSQR</sequence>
<proteinExistence type="predicted"/>
<evidence type="ECO:0000313" key="1">
    <source>
        <dbReference type="EMBL" id="MBW71063.1"/>
    </source>
</evidence>
<protein>
    <submittedName>
        <fullName evidence="1">Putative secreted protein</fullName>
    </submittedName>
</protein>
<reference evidence="1" key="1">
    <citation type="submission" date="2018-01" db="EMBL/GenBank/DDBJ databases">
        <title>An insight into the sialome of Amazonian anophelines.</title>
        <authorList>
            <person name="Ribeiro J.M."/>
            <person name="Scarpassa V."/>
            <person name="Calvo E."/>
        </authorList>
    </citation>
    <scope>NUCLEOTIDE SEQUENCE</scope>
</reference>
<name>A0A2M4D0G3_ANODA</name>
<organism evidence="1">
    <name type="scientific">Anopheles darlingi</name>
    <name type="common">Mosquito</name>
    <dbReference type="NCBI Taxonomy" id="43151"/>
    <lineage>
        <taxon>Eukaryota</taxon>
        <taxon>Metazoa</taxon>
        <taxon>Ecdysozoa</taxon>
        <taxon>Arthropoda</taxon>
        <taxon>Hexapoda</taxon>
        <taxon>Insecta</taxon>
        <taxon>Pterygota</taxon>
        <taxon>Neoptera</taxon>
        <taxon>Endopterygota</taxon>
        <taxon>Diptera</taxon>
        <taxon>Nematocera</taxon>
        <taxon>Culicoidea</taxon>
        <taxon>Culicidae</taxon>
        <taxon>Anophelinae</taxon>
        <taxon>Anopheles</taxon>
    </lineage>
</organism>
<dbReference type="AlphaFoldDB" id="A0A2M4D0G3"/>